<keyword evidence="4" id="KW-0687">Ribonucleoprotein</keyword>
<feature type="compositionally biased region" description="Low complexity" evidence="5">
    <location>
        <begin position="252"/>
        <end position="266"/>
    </location>
</feature>
<dbReference type="FunFam" id="3.30.56.30:FF:000003">
    <property type="entry name" value="Signal recognition particle SEC65 subunit"/>
    <property type="match status" value="1"/>
</dbReference>
<dbReference type="GO" id="GO:0008312">
    <property type="term" value="F:7S RNA binding"/>
    <property type="evidence" value="ECO:0007669"/>
    <property type="project" value="InterPro"/>
</dbReference>
<reference evidence="6 7" key="1">
    <citation type="submission" date="2017-06" db="EMBL/GenBank/DDBJ databases">
        <title>Ant-infecting Ophiocordyceps genomes reveal a high diversity of potential behavioral manipulation genes and a possible major role for enterotoxins.</title>
        <authorList>
            <person name="De Bekker C."/>
            <person name="Evans H.C."/>
            <person name="Brachmann A."/>
            <person name="Hughes D.P."/>
        </authorList>
    </citation>
    <scope>NUCLEOTIDE SEQUENCE [LARGE SCALE GENOMIC DNA]</scope>
    <source>
        <strain evidence="6 7">1348a</strain>
    </source>
</reference>
<evidence type="ECO:0000256" key="3">
    <source>
        <dbReference type="ARBA" id="ARBA00023135"/>
    </source>
</evidence>
<dbReference type="GO" id="GO:0005786">
    <property type="term" value="C:signal recognition particle, endoplasmic reticulum targeting"/>
    <property type="evidence" value="ECO:0007669"/>
    <property type="project" value="UniProtKB-KW"/>
</dbReference>
<dbReference type="PANTHER" id="PTHR17453:SF0">
    <property type="entry name" value="SIGNAL RECOGNITION PARTICLE 19 KDA PROTEIN"/>
    <property type="match status" value="1"/>
</dbReference>
<feature type="compositionally biased region" description="Basic residues" evidence="5">
    <location>
        <begin position="267"/>
        <end position="279"/>
    </location>
</feature>
<dbReference type="InterPro" id="IPR036521">
    <property type="entry name" value="SRP19-like_sf"/>
</dbReference>
<dbReference type="PANTHER" id="PTHR17453">
    <property type="entry name" value="SIGNAL RECOGNITION PARTICLE 19 KD PROTEIN"/>
    <property type="match status" value="1"/>
</dbReference>
<gene>
    <name evidence="6" type="ORF">CDD82_640</name>
</gene>
<dbReference type="SUPFAM" id="SSF69695">
    <property type="entry name" value="SRP19"/>
    <property type="match status" value="1"/>
</dbReference>
<proteinExistence type="predicted"/>
<dbReference type="InterPro" id="IPR002778">
    <property type="entry name" value="Signal_recog_particle_SRP19"/>
</dbReference>
<accession>A0A2C5ZNU0</accession>
<evidence type="ECO:0000256" key="4">
    <source>
        <dbReference type="ARBA" id="ARBA00023274"/>
    </source>
</evidence>
<evidence type="ECO:0000313" key="7">
    <source>
        <dbReference type="Proteomes" id="UP000224854"/>
    </source>
</evidence>
<dbReference type="GO" id="GO:0006617">
    <property type="term" value="P:SRP-dependent cotranslational protein targeting to membrane, signal sequence recognition"/>
    <property type="evidence" value="ECO:0007669"/>
    <property type="project" value="TreeGrafter"/>
</dbReference>
<evidence type="ECO:0000256" key="1">
    <source>
        <dbReference type="ARBA" id="ARBA00004496"/>
    </source>
</evidence>
<organism evidence="6 7">
    <name type="scientific">Ophiocordyceps australis</name>
    <dbReference type="NCBI Taxonomy" id="1399860"/>
    <lineage>
        <taxon>Eukaryota</taxon>
        <taxon>Fungi</taxon>
        <taxon>Dikarya</taxon>
        <taxon>Ascomycota</taxon>
        <taxon>Pezizomycotina</taxon>
        <taxon>Sordariomycetes</taxon>
        <taxon>Hypocreomycetidae</taxon>
        <taxon>Hypocreales</taxon>
        <taxon>Ophiocordycipitaceae</taxon>
        <taxon>Ophiocordyceps</taxon>
    </lineage>
</organism>
<feature type="compositionally biased region" description="Low complexity" evidence="5">
    <location>
        <begin position="44"/>
        <end position="71"/>
    </location>
</feature>
<feature type="region of interest" description="Disordered" evidence="5">
    <location>
        <begin position="244"/>
        <end position="279"/>
    </location>
</feature>
<evidence type="ECO:0008006" key="8">
    <source>
        <dbReference type="Google" id="ProtNLM"/>
    </source>
</evidence>
<evidence type="ECO:0000313" key="6">
    <source>
        <dbReference type="EMBL" id="PHH81493.1"/>
    </source>
</evidence>
<dbReference type="OrthoDB" id="2190947at2759"/>
<keyword evidence="7" id="KW-1185">Reference proteome</keyword>
<evidence type="ECO:0000256" key="2">
    <source>
        <dbReference type="ARBA" id="ARBA00022490"/>
    </source>
</evidence>
<sequence>MSRAMVEEASDSEPELAVPDPDDEDIDDFIESDIVRRRRQGASLPFGQQGLPQGLAQQQQPQQQPAPFAQQVHPSQLQHDQFKGFQSLYPVYFDVTRSRAEGRRVAASLAVRDPLARDIAAACSSLGLPTLLEQDKTHPKDWANPGRVKVGLAQSNIANKHRLFHLVADHLQRHPTTEQSAGLRVRMPGVPELQPPLDKPYPRPAVPRGWKMGSLVPYLSPAMTGGGVSENLIKDMMKEMQSGADPMAALMAGQQPGPASASAGAPTKKKKDKKGKGKA</sequence>
<protein>
    <recommendedName>
        <fullName evidence="8">Signal recognition particle SRP19 subunit</fullName>
    </recommendedName>
</protein>
<feature type="compositionally biased region" description="Acidic residues" evidence="5">
    <location>
        <begin position="8"/>
        <end position="26"/>
    </location>
</feature>
<comment type="subcellular location">
    <subcellularLocation>
        <location evidence="1">Cytoplasm</location>
    </subcellularLocation>
</comment>
<keyword evidence="3" id="KW-0733">Signal recognition particle</keyword>
<evidence type="ECO:0000256" key="5">
    <source>
        <dbReference type="SAM" id="MobiDB-lite"/>
    </source>
</evidence>
<keyword evidence="2" id="KW-0963">Cytoplasm</keyword>
<dbReference type="Pfam" id="PF01922">
    <property type="entry name" value="SRP19"/>
    <property type="match status" value="1"/>
</dbReference>
<feature type="region of interest" description="Disordered" evidence="5">
    <location>
        <begin position="41"/>
        <end position="75"/>
    </location>
</feature>
<feature type="region of interest" description="Disordered" evidence="5">
    <location>
        <begin position="1"/>
        <end position="26"/>
    </location>
</feature>
<dbReference type="EMBL" id="NJEU01000116">
    <property type="protein sequence ID" value="PHH81493.1"/>
    <property type="molecule type" value="Genomic_DNA"/>
</dbReference>
<comment type="caution">
    <text evidence="6">The sequence shown here is derived from an EMBL/GenBank/DDBJ whole genome shotgun (WGS) entry which is preliminary data.</text>
</comment>
<dbReference type="Gene3D" id="3.30.56.30">
    <property type="entry name" value="Signal recognition particle, SRP19-like subunit"/>
    <property type="match status" value="1"/>
</dbReference>
<name>A0A2C5ZNU0_9HYPO</name>
<dbReference type="AlphaFoldDB" id="A0A2C5ZNU0"/>
<dbReference type="Proteomes" id="UP000224854">
    <property type="component" value="Unassembled WGS sequence"/>
</dbReference>